<evidence type="ECO:0000256" key="4">
    <source>
        <dbReference type="ARBA" id="ARBA00023163"/>
    </source>
</evidence>
<dbReference type="EMBL" id="JAATOP010000004">
    <property type="protein sequence ID" value="NIY72241.1"/>
    <property type="molecule type" value="Genomic_DNA"/>
</dbReference>
<keyword evidence="5" id="KW-0732">Signal</keyword>
<keyword evidence="4" id="KW-0804">Transcription</keyword>
<dbReference type="NCBIfam" id="TIGR03298">
    <property type="entry name" value="argP"/>
    <property type="match status" value="1"/>
</dbReference>
<dbReference type="Pfam" id="PF00126">
    <property type="entry name" value="HTH_1"/>
    <property type="match status" value="1"/>
</dbReference>
<evidence type="ECO:0000256" key="3">
    <source>
        <dbReference type="ARBA" id="ARBA00023125"/>
    </source>
</evidence>
<proteinExistence type="inferred from homology"/>
<evidence type="ECO:0000256" key="5">
    <source>
        <dbReference type="SAM" id="SignalP"/>
    </source>
</evidence>
<dbReference type="InterPro" id="IPR036390">
    <property type="entry name" value="WH_DNA-bd_sf"/>
</dbReference>
<feature type="chain" id="PRO_5045106658" evidence="5">
    <location>
        <begin position="24"/>
        <end position="291"/>
    </location>
</feature>
<keyword evidence="3" id="KW-0238">DNA-binding</keyword>
<dbReference type="InterPro" id="IPR050176">
    <property type="entry name" value="LTTR"/>
</dbReference>
<evidence type="ECO:0000256" key="1">
    <source>
        <dbReference type="ARBA" id="ARBA00009437"/>
    </source>
</evidence>
<dbReference type="NCBIfam" id="NF009888">
    <property type="entry name" value="PRK13348.1"/>
    <property type="match status" value="1"/>
</dbReference>
<dbReference type="Gene3D" id="3.40.190.290">
    <property type="match status" value="1"/>
</dbReference>
<protein>
    <submittedName>
        <fullName evidence="7">LysR family transcriptional regulator ArgP</fullName>
    </submittedName>
</protein>
<dbReference type="InterPro" id="IPR017685">
    <property type="entry name" value="ArgP"/>
</dbReference>
<dbReference type="InterPro" id="IPR036388">
    <property type="entry name" value="WH-like_DNA-bd_sf"/>
</dbReference>
<accession>A0ABX0VYB1</accession>
<comment type="similarity">
    <text evidence="1">Belongs to the LysR transcriptional regulatory family.</text>
</comment>
<organism evidence="7 8">
    <name type="scientific">Marivivens donghaensis</name>
    <dbReference type="NCBI Taxonomy" id="1699413"/>
    <lineage>
        <taxon>Bacteria</taxon>
        <taxon>Pseudomonadati</taxon>
        <taxon>Pseudomonadota</taxon>
        <taxon>Alphaproteobacteria</taxon>
        <taxon>Rhodobacterales</taxon>
        <taxon>Paracoccaceae</taxon>
        <taxon>Marivivens group</taxon>
        <taxon>Marivivens</taxon>
    </lineage>
</organism>
<dbReference type="SUPFAM" id="SSF53850">
    <property type="entry name" value="Periplasmic binding protein-like II"/>
    <property type="match status" value="1"/>
</dbReference>
<dbReference type="Proteomes" id="UP000709466">
    <property type="component" value="Unassembled WGS sequence"/>
</dbReference>
<feature type="signal peptide" evidence="5">
    <location>
        <begin position="1"/>
        <end position="23"/>
    </location>
</feature>
<evidence type="ECO:0000313" key="7">
    <source>
        <dbReference type="EMBL" id="NIY72241.1"/>
    </source>
</evidence>
<dbReference type="InterPro" id="IPR000847">
    <property type="entry name" value="LysR_HTH_N"/>
</dbReference>
<dbReference type="Gene3D" id="1.10.10.10">
    <property type="entry name" value="Winged helix-like DNA-binding domain superfamily/Winged helix DNA-binding domain"/>
    <property type="match status" value="1"/>
</dbReference>
<dbReference type="PANTHER" id="PTHR30579">
    <property type="entry name" value="TRANSCRIPTIONAL REGULATOR"/>
    <property type="match status" value="1"/>
</dbReference>
<evidence type="ECO:0000313" key="8">
    <source>
        <dbReference type="Proteomes" id="UP000709466"/>
    </source>
</evidence>
<dbReference type="Pfam" id="PF03466">
    <property type="entry name" value="LysR_substrate"/>
    <property type="match status" value="1"/>
</dbReference>
<gene>
    <name evidence="7" type="ORF">HCZ30_07310</name>
</gene>
<comment type="caution">
    <text evidence="7">The sequence shown here is derived from an EMBL/GenBank/DDBJ whole genome shotgun (WGS) entry which is preliminary data.</text>
</comment>
<dbReference type="RefSeq" id="WP_167637627.1">
    <property type="nucleotide sequence ID" value="NZ_JAATOP010000004.1"/>
</dbReference>
<sequence length="291" mass="31119">MFDKAQLAALSAVIRLGSFDAAAAALSVTPSAISQRIKALEERTGTTLIRRGTPCTATDTGARLARHFQDISLLDKALAEELGEATAPTHLRIAVNADSLATWFLPALTGHDLLYDLLIDDQDHSADWLRNGEVSAAITSDAGPVQGCDSFPLGALEYRATASPAFVQRHFPNGITPEAIASAPALVFNKKDALQSRWLSRRTGKPVSLNAHHIASSHAFVDACLLGLGWGMNPSHLVDDLIKTGKLIDLGDPLLTPLHWQISRLVARPLANLTAAIRKQAKSALLPLHSD</sequence>
<name>A0ABX0VYB1_9RHOB</name>
<dbReference type="NCBIfam" id="NF002964">
    <property type="entry name" value="PRK03635.1"/>
    <property type="match status" value="1"/>
</dbReference>
<dbReference type="InterPro" id="IPR005119">
    <property type="entry name" value="LysR_subst-bd"/>
</dbReference>
<dbReference type="PANTHER" id="PTHR30579:SF2">
    <property type="entry name" value="HTH-TYPE TRANSCRIPTIONAL REGULATOR ARGP"/>
    <property type="match status" value="1"/>
</dbReference>
<dbReference type="PROSITE" id="PS50931">
    <property type="entry name" value="HTH_LYSR"/>
    <property type="match status" value="1"/>
</dbReference>
<evidence type="ECO:0000259" key="6">
    <source>
        <dbReference type="PROSITE" id="PS50931"/>
    </source>
</evidence>
<evidence type="ECO:0000256" key="2">
    <source>
        <dbReference type="ARBA" id="ARBA00023015"/>
    </source>
</evidence>
<dbReference type="SUPFAM" id="SSF46785">
    <property type="entry name" value="Winged helix' DNA-binding domain"/>
    <property type="match status" value="1"/>
</dbReference>
<keyword evidence="2" id="KW-0805">Transcription regulation</keyword>
<reference evidence="7 8" key="1">
    <citation type="submission" date="2020-03" db="EMBL/GenBank/DDBJ databases">
        <title>Bacterial isolates of synthetic phycosphere.</title>
        <authorList>
            <person name="Fu H."/>
            <person name="Moran M.A."/>
        </authorList>
    </citation>
    <scope>NUCLEOTIDE SEQUENCE [LARGE SCALE GENOMIC DNA]</scope>
    <source>
        <strain evidence="7 8">HF1</strain>
    </source>
</reference>
<feature type="domain" description="HTH lysR-type" evidence="6">
    <location>
        <begin position="2"/>
        <end position="58"/>
    </location>
</feature>
<keyword evidence="8" id="KW-1185">Reference proteome</keyword>